<evidence type="ECO:0000313" key="2">
    <source>
        <dbReference type="Proteomes" id="UP001153954"/>
    </source>
</evidence>
<dbReference type="Proteomes" id="UP001153954">
    <property type="component" value="Unassembled WGS sequence"/>
</dbReference>
<protein>
    <submittedName>
        <fullName evidence="1">Uncharacterized protein</fullName>
    </submittedName>
</protein>
<name>A0AAU9TED1_EUPED</name>
<evidence type="ECO:0000313" key="1">
    <source>
        <dbReference type="EMBL" id="CAH2085471.1"/>
    </source>
</evidence>
<comment type="caution">
    <text evidence="1">The sequence shown here is derived from an EMBL/GenBank/DDBJ whole genome shotgun (WGS) entry which is preliminary data.</text>
</comment>
<dbReference type="AlphaFoldDB" id="A0AAU9TED1"/>
<sequence>MESLKNNLADLRDHFNPKLVEFQSELNASNPTASPSGDSIALQFDSFRTFVFTALEPAEPAIASRISFKTV</sequence>
<gene>
    <name evidence="1" type="ORF">EEDITHA_LOCUS1945</name>
</gene>
<reference evidence="1" key="1">
    <citation type="submission" date="2022-03" db="EMBL/GenBank/DDBJ databases">
        <authorList>
            <person name="Tunstrom K."/>
        </authorList>
    </citation>
    <scope>NUCLEOTIDE SEQUENCE</scope>
</reference>
<keyword evidence="2" id="KW-1185">Reference proteome</keyword>
<dbReference type="EMBL" id="CAKOGL010000004">
    <property type="protein sequence ID" value="CAH2085471.1"/>
    <property type="molecule type" value="Genomic_DNA"/>
</dbReference>
<accession>A0AAU9TED1</accession>
<proteinExistence type="predicted"/>
<organism evidence="1 2">
    <name type="scientific">Euphydryas editha</name>
    <name type="common">Edith's checkerspot</name>
    <dbReference type="NCBI Taxonomy" id="104508"/>
    <lineage>
        <taxon>Eukaryota</taxon>
        <taxon>Metazoa</taxon>
        <taxon>Ecdysozoa</taxon>
        <taxon>Arthropoda</taxon>
        <taxon>Hexapoda</taxon>
        <taxon>Insecta</taxon>
        <taxon>Pterygota</taxon>
        <taxon>Neoptera</taxon>
        <taxon>Endopterygota</taxon>
        <taxon>Lepidoptera</taxon>
        <taxon>Glossata</taxon>
        <taxon>Ditrysia</taxon>
        <taxon>Papilionoidea</taxon>
        <taxon>Nymphalidae</taxon>
        <taxon>Nymphalinae</taxon>
        <taxon>Euphydryas</taxon>
    </lineage>
</organism>